<accession>A0A8J2J7M0</accession>
<dbReference type="EMBL" id="CAJSTJ010000136">
    <property type="protein sequence ID" value="CAG7560564.1"/>
    <property type="molecule type" value="Genomic_DNA"/>
</dbReference>
<protein>
    <submittedName>
        <fullName evidence="1">Uncharacterized protein</fullName>
    </submittedName>
</protein>
<evidence type="ECO:0000313" key="2">
    <source>
        <dbReference type="Proteomes" id="UP000693738"/>
    </source>
</evidence>
<dbReference type="Proteomes" id="UP000693738">
    <property type="component" value="Unassembled WGS sequence"/>
</dbReference>
<organism evidence="1 2">
    <name type="scientific">Fusarium equiseti</name>
    <name type="common">Fusarium scirpi</name>
    <dbReference type="NCBI Taxonomy" id="61235"/>
    <lineage>
        <taxon>Eukaryota</taxon>
        <taxon>Fungi</taxon>
        <taxon>Dikarya</taxon>
        <taxon>Ascomycota</taxon>
        <taxon>Pezizomycotina</taxon>
        <taxon>Sordariomycetes</taxon>
        <taxon>Hypocreomycetidae</taxon>
        <taxon>Hypocreales</taxon>
        <taxon>Nectriaceae</taxon>
        <taxon>Fusarium</taxon>
        <taxon>Fusarium incarnatum-equiseti species complex</taxon>
    </lineage>
</organism>
<proteinExistence type="predicted"/>
<dbReference type="AlphaFoldDB" id="A0A8J2J7M0"/>
<comment type="caution">
    <text evidence="1">The sequence shown here is derived from an EMBL/GenBank/DDBJ whole genome shotgun (WGS) entry which is preliminary data.</text>
</comment>
<name>A0A8J2J7M0_FUSEQ</name>
<sequence length="383" mass="44092">MEEEHCYCAICGVPCGQVTDEISDEEYSYCPDILELDDIYWMSDVKLLTVNRKTGRTVTCNEPEHEGGREFSHWSESRLLTHPDNFGRGVIEVYRITEDRPPVIPLHLSCLKLLEKASKTKINLSVLHAALSKRCVPKHGMDPVALNYDYGQANKFQRDRHWRVEKWSESVVMDPTEVDGTIVNGMLDEVTRDSSTEASPEDEYWKSNLYGNHGWFTMFLPSETQLKKRSIDWRTFHFLIQNLGNGRGRHGHTKARLQFRNRARVWRVCSSILKDYKVAFEEDKLKPKILSKRQIKVEALKRRADIRAMERQSEINLMESLSQLHPFESQEGVNLTEAQVWLSPMEKERLINSSTVQSKIIAVLGLVLKPFGKGPMAQITQSG</sequence>
<gene>
    <name evidence="1" type="ORF">FEQUK3_LOCUS6400</name>
</gene>
<reference evidence="1" key="1">
    <citation type="submission" date="2021-05" db="EMBL/GenBank/DDBJ databases">
        <authorList>
            <person name="Khan N."/>
        </authorList>
    </citation>
    <scope>NUCLEOTIDE SEQUENCE</scope>
</reference>
<evidence type="ECO:0000313" key="1">
    <source>
        <dbReference type="EMBL" id="CAG7560564.1"/>
    </source>
</evidence>